<keyword evidence="5" id="KW-0167">Capsid protein</keyword>
<dbReference type="GO" id="GO:0006351">
    <property type="term" value="P:DNA-templated transcription"/>
    <property type="evidence" value="ECO:0007669"/>
    <property type="project" value="InterPro"/>
</dbReference>
<dbReference type="Proteomes" id="UP000232838">
    <property type="component" value="Segment"/>
</dbReference>
<dbReference type="InterPro" id="IPR043128">
    <property type="entry name" value="Rev_trsase/Diguanyl_cyclase"/>
</dbReference>
<evidence type="ECO:0000256" key="7">
    <source>
        <dbReference type="ARBA" id="ARBA00022695"/>
    </source>
</evidence>
<dbReference type="GO" id="GO:0003968">
    <property type="term" value="F:RNA-directed RNA polymerase activity"/>
    <property type="evidence" value="ECO:0007669"/>
    <property type="project" value="UniProtKB-KW"/>
</dbReference>
<sequence>PSTVVDNTLMVILTMQYALAKQDIGFQEQEDIIRYFANGDDLLIAVNGDKGIALLNTLQESFSEMGLNYDFNDRTHNKSELSFMSHQALEYDGMYIPKIKKERIVSILEWDRSVEPEHRMEAICAAMVEAWGYPELLHEIRKFYAFMLDQEPFSELNAQGRAHYISEQALKTLYMDGKVTLLDIEPYLQEIAHLSLVDLDEMVYHQADKTIDAGTSTSQSDRAPQVDRDINAGTFVIPRIKALGGKMALPKVRGKSVMNLQHLLTYSPEQTDISNTRATHKQFATWYDRVMESYGVTDAQMEIILNGLMVWCIENGTSPNLSGMWTMMDKDEQVEYPLKPILENAQPTFRQIMAHFSNAAEAYIEKRNSERRYMPRFGSQRNLTDYSLARYAFDFYEITSHTPVRAREAHIQMKAAALRNTKTRMFGLDGKVGTEEEDTERHVTTDVNRNMHSLLGVNM</sequence>
<evidence type="ECO:0000256" key="11">
    <source>
        <dbReference type="ARBA" id="ARBA00029405"/>
    </source>
</evidence>
<dbReference type="PROSITE" id="PS50507">
    <property type="entry name" value="RDRP_SSRNA_POS"/>
    <property type="match status" value="1"/>
</dbReference>
<dbReference type="GO" id="GO:0019028">
    <property type="term" value="C:viral capsid"/>
    <property type="evidence" value="ECO:0007669"/>
    <property type="project" value="UniProtKB-KW"/>
</dbReference>
<proteinExistence type="inferred from homology"/>
<comment type="subcellular location">
    <subcellularLocation>
        <location evidence="1">Virion</location>
    </subcellularLocation>
</comment>
<evidence type="ECO:0000256" key="4">
    <source>
        <dbReference type="ARBA" id="ARBA00022484"/>
    </source>
</evidence>
<dbReference type="InterPro" id="IPR007094">
    <property type="entry name" value="RNA-dir_pol_PSvirus"/>
</dbReference>
<dbReference type="RefSeq" id="YP_009665154.1">
    <property type="nucleotide sequence ID" value="NC_043170.1"/>
</dbReference>
<keyword evidence="10" id="KW-0693">Viral RNA replication</keyword>
<evidence type="ECO:0000256" key="3">
    <source>
        <dbReference type="ARBA" id="ARBA00020107"/>
    </source>
</evidence>
<evidence type="ECO:0000313" key="14">
    <source>
        <dbReference type="EMBL" id="ACN22475.1"/>
    </source>
</evidence>
<evidence type="ECO:0000256" key="12">
    <source>
        <dbReference type="RuleBase" id="RU003351"/>
    </source>
</evidence>
<evidence type="ECO:0000259" key="13">
    <source>
        <dbReference type="PROSITE" id="PS50507"/>
    </source>
</evidence>
<keyword evidence="9" id="KW-0946">Virion</keyword>
<evidence type="ECO:0000256" key="1">
    <source>
        <dbReference type="ARBA" id="ARBA00004328"/>
    </source>
</evidence>
<dbReference type="EMBL" id="FJ618540">
    <property type="protein sequence ID" value="ACN22475.1"/>
    <property type="molecule type" value="Genomic_RNA"/>
</dbReference>
<evidence type="ECO:0000256" key="2">
    <source>
        <dbReference type="ARBA" id="ARBA00006064"/>
    </source>
</evidence>
<dbReference type="GO" id="GO:0003723">
    <property type="term" value="F:RNA binding"/>
    <property type="evidence" value="ECO:0007669"/>
    <property type="project" value="InterPro"/>
</dbReference>
<comment type="similarity">
    <text evidence="2 12">Belongs to the potyviridae genome polyprotein family.</text>
</comment>
<keyword evidence="15" id="KW-1185">Reference proteome</keyword>
<keyword evidence="8" id="KW-0547">Nucleotide-binding</keyword>
<dbReference type="GeneID" id="40525331"/>
<evidence type="ECO:0000313" key="15">
    <source>
        <dbReference type="Proteomes" id="UP000232838"/>
    </source>
</evidence>
<accession>C0KKZ3</accession>
<evidence type="ECO:0000256" key="6">
    <source>
        <dbReference type="ARBA" id="ARBA00022679"/>
    </source>
</evidence>
<protein>
    <recommendedName>
        <fullName evidence="3">Genome polyprotein</fullName>
    </recommendedName>
</protein>
<organism evidence="14 15">
    <name type="scientific">Vallota mosaic virus</name>
    <dbReference type="NCBI Taxonomy" id="430059"/>
    <lineage>
        <taxon>Viruses</taxon>
        <taxon>Riboviria</taxon>
        <taxon>Orthornavirae</taxon>
        <taxon>Pisuviricota</taxon>
        <taxon>Stelpaviricetes</taxon>
        <taxon>Patatavirales</taxon>
        <taxon>Potyviridae</taxon>
        <taxon>Potyvirus</taxon>
        <taxon>Potyvirus vallotae</taxon>
    </lineage>
</organism>
<evidence type="ECO:0000256" key="10">
    <source>
        <dbReference type="ARBA" id="ARBA00022953"/>
    </source>
</evidence>
<reference evidence="14 15" key="1">
    <citation type="submission" date="2009-01" db="EMBL/GenBank/DDBJ databases">
        <title>A survey of viruses of flower bulbs in New Zealand.</title>
        <authorList>
            <person name="Cohen D."/>
            <person name="Pearson M.N."/>
            <person name="Cowell S.J."/>
            <person name="Jones D."/>
            <person name="Blouin A."/>
            <person name="Lebas B.S.M."/>
            <person name="Shiller J.B."/>
            <person name="Clover G.R."/>
        </authorList>
    </citation>
    <scope>NUCLEOTIDE SEQUENCE [LARGE SCALE GENOMIC DNA]</scope>
</reference>
<dbReference type="SUPFAM" id="SSF56672">
    <property type="entry name" value="DNA/RNA polymerases"/>
    <property type="match status" value="1"/>
</dbReference>
<dbReference type="InterPro" id="IPR001205">
    <property type="entry name" value="RNA-dir_pol_C"/>
</dbReference>
<evidence type="ECO:0000256" key="9">
    <source>
        <dbReference type="ARBA" id="ARBA00022844"/>
    </source>
</evidence>
<dbReference type="Gene3D" id="3.30.70.270">
    <property type="match status" value="1"/>
</dbReference>
<dbReference type="GO" id="GO:0000166">
    <property type="term" value="F:nucleotide binding"/>
    <property type="evidence" value="ECO:0007669"/>
    <property type="project" value="UniProtKB-KW"/>
</dbReference>
<comment type="function">
    <text evidence="11">Involved in aphid transmission, cell-to-cell and systemis movement, encapsidation of the viral RNA and in the regulation of viral RNA amplification.</text>
</comment>
<dbReference type="Pfam" id="PF00767">
    <property type="entry name" value="Poty_coat"/>
    <property type="match status" value="1"/>
</dbReference>
<keyword evidence="6" id="KW-0808">Transferase</keyword>
<dbReference type="KEGG" id="vg:40525331"/>
<name>C0KKZ3_9POTV</name>
<dbReference type="InterPro" id="IPR001592">
    <property type="entry name" value="Poty_coat"/>
</dbReference>
<evidence type="ECO:0000256" key="5">
    <source>
        <dbReference type="ARBA" id="ARBA00022561"/>
    </source>
</evidence>
<dbReference type="Pfam" id="PF00680">
    <property type="entry name" value="RdRP_1"/>
    <property type="match status" value="1"/>
</dbReference>
<keyword evidence="4" id="KW-0696">RNA-directed RNA polymerase</keyword>
<feature type="non-terminal residue" evidence="14">
    <location>
        <position position="1"/>
    </location>
</feature>
<dbReference type="GO" id="GO:0039694">
    <property type="term" value="P:viral RNA genome replication"/>
    <property type="evidence" value="ECO:0007669"/>
    <property type="project" value="InterPro"/>
</dbReference>
<keyword evidence="7" id="KW-0548">Nucleotidyltransferase</keyword>
<feature type="domain" description="RdRp catalytic" evidence="13">
    <location>
        <begin position="1"/>
        <end position="54"/>
    </location>
</feature>
<dbReference type="InterPro" id="IPR043502">
    <property type="entry name" value="DNA/RNA_pol_sf"/>
</dbReference>
<evidence type="ECO:0000256" key="8">
    <source>
        <dbReference type="ARBA" id="ARBA00022741"/>
    </source>
</evidence>